<organism evidence="2 3">
    <name type="scientific">Paraburkholderia caribensis MBA4</name>
    <dbReference type="NCBI Taxonomy" id="1323664"/>
    <lineage>
        <taxon>Bacteria</taxon>
        <taxon>Pseudomonadati</taxon>
        <taxon>Pseudomonadota</taxon>
        <taxon>Betaproteobacteria</taxon>
        <taxon>Burkholderiales</taxon>
        <taxon>Burkholderiaceae</taxon>
        <taxon>Paraburkholderia</taxon>
    </lineage>
</organism>
<evidence type="ECO:0000256" key="1">
    <source>
        <dbReference type="SAM" id="MobiDB-lite"/>
    </source>
</evidence>
<sequence>MGQRADHGEHGHDDGYSGRFHVPDFPTSTGAHLSPPGKHRIDFVSRCFRSRSRSIRQSPYSGSAFPCASLRLG</sequence>
<evidence type="ECO:0000313" key="3">
    <source>
        <dbReference type="Proteomes" id="UP000019146"/>
    </source>
</evidence>
<evidence type="ECO:0000313" key="2">
    <source>
        <dbReference type="EMBL" id="ALL69970.1"/>
    </source>
</evidence>
<name>A0A0P0RMB9_9BURK</name>
<feature type="compositionally biased region" description="Basic and acidic residues" evidence="1">
    <location>
        <begin position="1"/>
        <end position="16"/>
    </location>
</feature>
<dbReference type="AlphaFoldDB" id="A0A0P0RMB9"/>
<feature type="region of interest" description="Disordered" evidence="1">
    <location>
        <begin position="1"/>
        <end position="38"/>
    </location>
</feature>
<proteinExistence type="predicted"/>
<reference evidence="2 3" key="1">
    <citation type="journal article" date="2014" name="Genome Announc.">
        <title>Draft Genome Sequence of the Haloacid-Degrading Burkholderia caribensis Strain MBA4.</title>
        <authorList>
            <person name="Pan Y."/>
            <person name="Kong K.F."/>
            <person name="Tsang J.S."/>
        </authorList>
    </citation>
    <scope>NUCLEOTIDE SEQUENCE [LARGE SCALE GENOMIC DNA]</scope>
    <source>
        <strain evidence="2 3">MBA4</strain>
        <plasmid evidence="3">Plasmid</plasmid>
    </source>
</reference>
<dbReference type="EMBL" id="CP012748">
    <property type="protein sequence ID" value="ALL69970.1"/>
    <property type="molecule type" value="Genomic_DNA"/>
</dbReference>
<keyword evidence="2" id="KW-0614">Plasmid</keyword>
<dbReference type="Proteomes" id="UP000019146">
    <property type="component" value="Plasmid unnamed"/>
</dbReference>
<dbReference type="KEGG" id="bcai:K788_0001671"/>
<geneLocation type="plasmid" evidence="3"/>
<protein>
    <submittedName>
        <fullName evidence="2">Uncharacterized protein</fullName>
    </submittedName>
</protein>
<gene>
    <name evidence="2" type="ORF">K788_0001671</name>
</gene>
<accession>A0A0P0RMB9</accession>